<keyword evidence="3" id="KW-1185">Reference proteome</keyword>
<reference evidence="2" key="1">
    <citation type="submission" date="2017-12" db="EMBL/GenBank/DDBJ databases">
        <title>Gene loss provides genomic basis for host adaptation in cereal stripe rust fungi.</title>
        <authorList>
            <person name="Xia C."/>
        </authorList>
    </citation>
    <scope>NUCLEOTIDE SEQUENCE [LARGE SCALE GENOMIC DNA]</scope>
    <source>
        <strain evidence="2">93-210</strain>
    </source>
</reference>
<feature type="region of interest" description="Disordered" evidence="1">
    <location>
        <begin position="46"/>
        <end position="73"/>
    </location>
</feature>
<name>A0A2S4UCJ4_9BASI</name>
<gene>
    <name evidence="2" type="ORF">PSTT_16552</name>
</gene>
<dbReference type="Proteomes" id="UP000239156">
    <property type="component" value="Unassembled WGS sequence"/>
</dbReference>
<feature type="compositionally biased region" description="Polar residues" evidence="1">
    <location>
        <begin position="1"/>
        <end position="16"/>
    </location>
</feature>
<sequence length="403" mass="45604">MSDQVQNNVNGSNPLSESYRLNYVEEENRALRDELAAMKQLFQQVSMQSGAPPTSTKSSPAPASPAPRKSLTSKQLADLKRANAGHDLDKVDLDGVGNKLLTSCYNLACCLMNSALATSLVPSSPSITERQKIEGFFDVSPMPPSDSAGHQIQLQDVRQIQANSKIDNDYVQYIHATMKRWGISRFTMDWDKHWDNCFNQIMSSLQELASVLQAWKKGRRSIESGSGSKYQAAKLTLLARQLYLQQQGVHLRFIDPFNDKDMNSEDELSEENGTPVAIPKTPMWRSQKATEFIDWIKHRRRTQKVFINPIHKKQSRFTAGATARMRKRPLEPIYNEDGLIPVGLPEDCYSADFDDENFHIHATRARIELVNESSKGGNSEEEEDKGEFEESFIVKMVEDEEEL</sequence>
<proteinExistence type="predicted"/>
<evidence type="ECO:0000313" key="2">
    <source>
        <dbReference type="EMBL" id="POV94941.1"/>
    </source>
</evidence>
<dbReference type="EMBL" id="PKSL01000378">
    <property type="protein sequence ID" value="POV94941.1"/>
    <property type="molecule type" value="Genomic_DNA"/>
</dbReference>
<organism evidence="2 3">
    <name type="scientific">Puccinia striiformis</name>
    <dbReference type="NCBI Taxonomy" id="27350"/>
    <lineage>
        <taxon>Eukaryota</taxon>
        <taxon>Fungi</taxon>
        <taxon>Dikarya</taxon>
        <taxon>Basidiomycota</taxon>
        <taxon>Pucciniomycotina</taxon>
        <taxon>Pucciniomycetes</taxon>
        <taxon>Pucciniales</taxon>
        <taxon>Pucciniaceae</taxon>
        <taxon>Puccinia</taxon>
    </lineage>
</organism>
<evidence type="ECO:0000256" key="1">
    <source>
        <dbReference type="SAM" id="MobiDB-lite"/>
    </source>
</evidence>
<evidence type="ECO:0000313" key="3">
    <source>
        <dbReference type="Proteomes" id="UP000239156"/>
    </source>
</evidence>
<comment type="caution">
    <text evidence="2">The sequence shown here is derived from an EMBL/GenBank/DDBJ whole genome shotgun (WGS) entry which is preliminary data.</text>
</comment>
<dbReference type="VEuPathDB" id="FungiDB:PSHT_03600"/>
<feature type="compositionally biased region" description="Acidic residues" evidence="1">
    <location>
        <begin position="379"/>
        <end position="390"/>
    </location>
</feature>
<dbReference type="VEuPathDB" id="FungiDB:PSTT_16552"/>
<accession>A0A2S4UCJ4</accession>
<protein>
    <submittedName>
        <fullName evidence="2">Uncharacterized protein</fullName>
    </submittedName>
</protein>
<feature type="region of interest" description="Disordered" evidence="1">
    <location>
        <begin position="1"/>
        <end position="20"/>
    </location>
</feature>
<feature type="compositionally biased region" description="Low complexity" evidence="1">
    <location>
        <begin position="49"/>
        <end position="70"/>
    </location>
</feature>
<dbReference type="AlphaFoldDB" id="A0A2S4UCJ4"/>
<feature type="region of interest" description="Disordered" evidence="1">
    <location>
        <begin position="370"/>
        <end position="391"/>
    </location>
</feature>